<organism evidence="2 3">
    <name type="scientific">Sphaerosporella brunnea</name>
    <dbReference type="NCBI Taxonomy" id="1250544"/>
    <lineage>
        <taxon>Eukaryota</taxon>
        <taxon>Fungi</taxon>
        <taxon>Dikarya</taxon>
        <taxon>Ascomycota</taxon>
        <taxon>Pezizomycotina</taxon>
        <taxon>Pezizomycetes</taxon>
        <taxon>Pezizales</taxon>
        <taxon>Pyronemataceae</taxon>
        <taxon>Sphaerosporella</taxon>
    </lineage>
</organism>
<sequence length="120" mass="12034">MVGGCGGCGGGGGGGGSGGGGGGGSGCCNGPLARPTTCWDDAQEQSLNALPTRDPRTEDGPIENPVAAKRVSEQAMRCVWRSMGAVVCFSKLLLLALETRASGHRVRATPSSSTKNNNNN</sequence>
<dbReference type="AlphaFoldDB" id="A0A5J5EDT6"/>
<protein>
    <submittedName>
        <fullName evidence="2">Uncharacterized protein</fullName>
    </submittedName>
</protein>
<proteinExistence type="predicted"/>
<feature type="region of interest" description="Disordered" evidence="1">
    <location>
        <begin position="40"/>
        <end position="68"/>
    </location>
</feature>
<name>A0A5J5EDT6_9PEZI</name>
<reference evidence="2 3" key="1">
    <citation type="submission" date="2019-09" db="EMBL/GenBank/DDBJ databases">
        <title>Draft genome of the ectomycorrhizal ascomycete Sphaerosporella brunnea.</title>
        <authorList>
            <consortium name="DOE Joint Genome Institute"/>
            <person name="Benucci G.M."/>
            <person name="Marozzi G."/>
            <person name="Antonielli L."/>
            <person name="Sanchez S."/>
            <person name="Marco P."/>
            <person name="Wang X."/>
            <person name="Falini L.B."/>
            <person name="Barry K."/>
            <person name="Haridas S."/>
            <person name="Lipzen A."/>
            <person name="Labutti K."/>
            <person name="Grigoriev I.V."/>
            <person name="Murat C."/>
            <person name="Martin F."/>
            <person name="Albertini E."/>
            <person name="Donnini D."/>
            <person name="Bonito G."/>
        </authorList>
    </citation>
    <scope>NUCLEOTIDE SEQUENCE [LARGE SCALE GENOMIC DNA]</scope>
    <source>
        <strain evidence="2 3">Sb_GMNB300</strain>
    </source>
</reference>
<keyword evidence="3" id="KW-1185">Reference proteome</keyword>
<feature type="region of interest" description="Disordered" evidence="1">
    <location>
        <begin position="101"/>
        <end position="120"/>
    </location>
</feature>
<evidence type="ECO:0000313" key="3">
    <source>
        <dbReference type="Proteomes" id="UP000326924"/>
    </source>
</evidence>
<gene>
    <name evidence="2" type="ORF">FN846DRAFT_1025755</name>
</gene>
<accession>A0A5J5EDT6</accession>
<feature type="compositionally biased region" description="Polar residues" evidence="1">
    <location>
        <begin position="109"/>
        <end position="120"/>
    </location>
</feature>
<dbReference type="InParanoid" id="A0A5J5EDT6"/>
<evidence type="ECO:0000313" key="2">
    <source>
        <dbReference type="EMBL" id="KAA8893381.1"/>
    </source>
</evidence>
<comment type="caution">
    <text evidence="2">The sequence shown here is derived from an EMBL/GenBank/DDBJ whole genome shotgun (WGS) entry which is preliminary data.</text>
</comment>
<dbReference type="EMBL" id="VXIS01000453">
    <property type="protein sequence ID" value="KAA8893381.1"/>
    <property type="molecule type" value="Genomic_DNA"/>
</dbReference>
<evidence type="ECO:0000256" key="1">
    <source>
        <dbReference type="SAM" id="MobiDB-lite"/>
    </source>
</evidence>
<dbReference type="Proteomes" id="UP000326924">
    <property type="component" value="Unassembled WGS sequence"/>
</dbReference>